<dbReference type="EMBL" id="CM042887">
    <property type="protein sequence ID" value="KAI4331657.1"/>
    <property type="molecule type" value="Genomic_DNA"/>
</dbReference>
<evidence type="ECO:0000313" key="2">
    <source>
        <dbReference type="Proteomes" id="UP001057402"/>
    </source>
</evidence>
<proteinExistence type="predicted"/>
<accession>A0ACB9N5A1</accession>
<comment type="caution">
    <text evidence="1">The sequence shown here is derived from an EMBL/GenBank/DDBJ whole genome shotgun (WGS) entry which is preliminary data.</text>
</comment>
<name>A0ACB9N5A1_9MYRT</name>
<organism evidence="1 2">
    <name type="scientific">Melastoma candidum</name>
    <dbReference type="NCBI Taxonomy" id="119954"/>
    <lineage>
        <taxon>Eukaryota</taxon>
        <taxon>Viridiplantae</taxon>
        <taxon>Streptophyta</taxon>
        <taxon>Embryophyta</taxon>
        <taxon>Tracheophyta</taxon>
        <taxon>Spermatophyta</taxon>
        <taxon>Magnoliopsida</taxon>
        <taxon>eudicotyledons</taxon>
        <taxon>Gunneridae</taxon>
        <taxon>Pentapetalae</taxon>
        <taxon>rosids</taxon>
        <taxon>malvids</taxon>
        <taxon>Myrtales</taxon>
        <taxon>Melastomataceae</taxon>
        <taxon>Melastomatoideae</taxon>
        <taxon>Melastomateae</taxon>
        <taxon>Melastoma</taxon>
    </lineage>
</organism>
<protein>
    <submittedName>
        <fullName evidence="1">Uncharacterized protein</fullName>
    </submittedName>
</protein>
<sequence length="515" mass="57772">MSSSSGYGGGGGGGDGNIRKERKRKSLRIAARKNRVILAGRMVGRENIVDYYEGPACRTRNRRKRKLGPFDEDPIAGDDDDMVSMVRLSEELTGVAGTMLPEKNVLELVLDILQRRDTYELFGEPAKEEEGCHEPVKEAMDFGTMRAKLHEGMYTDLDQFEGDVFLITENALKFNAKSTIYFRQARTIHELAKRVFRLLRSDPTGFESRAAQARHSFGWLEREIPKNRRIHSRRTPAGGSYTNIFTPFRSSGVTGHGSSSSKQRRRVRKSVLDGVEARDGRWPSSSEPDKRSRYKPWMAFINDRGPALNIFCDEIRPTLHLRQYEIEYRESLMRFCKDLGPTAQKVALRKLQALQYARPPSSSIALPSELPTCSHQIPEQPVQPFPCPLASEQPTAAVPISRPPIPASCPSRVTVLGLTNAKASSFNRDNSEKPSNISALRTDPLPLPVYQGGEIYLNRKAAASSEARPRLSVQANARPFSFDLSYLKAKLEEMNRNRQLPTAANTSRFVSFPPS</sequence>
<keyword evidence="2" id="KW-1185">Reference proteome</keyword>
<gene>
    <name evidence="1" type="ORF">MLD38_029820</name>
</gene>
<dbReference type="Proteomes" id="UP001057402">
    <property type="component" value="Chromosome 8"/>
</dbReference>
<evidence type="ECO:0000313" key="1">
    <source>
        <dbReference type="EMBL" id="KAI4331657.1"/>
    </source>
</evidence>
<reference evidence="2" key="1">
    <citation type="journal article" date="2023" name="Front. Plant Sci.">
        <title>Chromosomal-level genome assembly of Melastoma candidum provides insights into trichome evolution.</title>
        <authorList>
            <person name="Zhong Y."/>
            <person name="Wu W."/>
            <person name="Sun C."/>
            <person name="Zou P."/>
            <person name="Liu Y."/>
            <person name="Dai S."/>
            <person name="Zhou R."/>
        </authorList>
    </citation>
    <scope>NUCLEOTIDE SEQUENCE [LARGE SCALE GENOMIC DNA]</scope>
</reference>